<dbReference type="PANTHER" id="PTHR43757">
    <property type="entry name" value="AMINOMETHYLTRANSFERASE"/>
    <property type="match status" value="1"/>
</dbReference>
<comment type="subunit">
    <text evidence="5">The glycine cleavage system is composed of four proteins: P, T, L and H.</text>
</comment>
<dbReference type="InterPro" id="IPR006223">
    <property type="entry name" value="GcvT"/>
</dbReference>
<evidence type="ECO:0000256" key="1">
    <source>
        <dbReference type="ARBA" id="ARBA00008609"/>
    </source>
</evidence>
<dbReference type="GO" id="GO:0008168">
    <property type="term" value="F:methyltransferase activity"/>
    <property type="evidence" value="ECO:0007669"/>
    <property type="project" value="UniProtKB-KW"/>
</dbReference>
<dbReference type="InterPro" id="IPR028896">
    <property type="entry name" value="GcvT/YgfZ/DmdA"/>
</dbReference>
<dbReference type="EC" id="2.1.2.10" evidence="5"/>
<feature type="binding site" evidence="6">
    <location>
        <position position="200"/>
    </location>
    <ligand>
        <name>substrate</name>
    </ligand>
</feature>
<organism evidence="9 10">
    <name type="scientific">Thermoproteota archaeon</name>
    <dbReference type="NCBI Taxonomy" id="2056631"/>
    <lineage>
        <taxon>Archaea</taxon>
        <taxon>Thermoproteota</taxon>
    </lineage>
</organism>
<evidence type="ECO:0000256" key="6">
    <source>
        <dbReference type="PIRSR" id="PIRSR006487-1"/>
    </source>
</evidence>
<dbReference type="InterPro" id="IPR022903">
    <property type="entry name" value="GcvT_bac"/>
</dbReference>
<comment type="caution">
    <text evidence="9">The sequence shown here is derived from an EMBL/GenBank/DDBJ whole genome shotgun (WGS) entry which is preliminary data.</text>
</comment>
<accession>A0A497ETC1</accession>
<gene>
    <name evidence="5 9" type="primary">gcvT</name>
    <name evidence="9" type="ORF">DRJ33_07295</name>
</gene>
<dbReference type="GO" id="GO:0004047">
    <property type="term" value="F:aminomethyltransferase activity"/>
    <property type="evidence" value="ECO:0007669"/>
    <property type="project" value="UniProtKB-UniRule"/>
</dbReference>
<evidence type="ECO:0000256" key="4">
    <source>
        <dbReference type="ARBA" id="ARBA00047665"/>
    </source>
</evidence>
<dbReference type="SUPFAM" id="SSF103025">
    <property type="entry name" value="Folate-binding domain"/>
    <property type="match status" value="1"/>
</dbReference>
<dbReference type="NCBIfam" id="NF001567">
    <property type="entry name" value="PRK00389.1"/>
    <property type="match status" value="1"/>
</dbReference>
<evidence type="ECO:0000256" key="2">
    <source>
        <dbReference type="ARBA" id="ARBA00022576"/>
    </source>
</evidence>
<dbReference type="SUPFAM" id="SSF101790">
    <property type="entry name" value="Aminomethyltransferase beta-barrel domain"/>
    <property type="match status" value="1"/>
</dbReference>
<evidence type="ECO:0000256" key="5">
    <source>
        <dbReference type="HAMAP-Rule" id="MF_00259"/>
    </source>
</evidence>
<dbReference type="PIRSF" id="PIRSF006487">
    <property type="entry name" value="GcvT"/>
    <property type="match status" value="1"/>
</dbReference>
<sequence>MKFLSTPTHLLELYKEIGAHIAEYAGWLSPLWFEGVVPEHLAVREAVGIFDVSHMGRFIITGTDSAQFLDYVTTMDIQGMGYDVARYGYVLNQEGGIKDDVIVYRMDKDKFRLVCNAVNRQKIFNWFKEVAKSFNDVKVEDVTFSSVMFAVQGPKAARTLQKLCKDDLSAIKWYRHIETELAGQRCYLSRTGYTGEDGFEVILIKTPSEIFEYGKRLWKAIYEAGKEYGIKPCGLGARDSLRIEAGLPLYGNELREDITPLEVRGYTFIKFDKGDFIGKQELLNLDKSGLDKVRVGIRMIEQGIPRGGFDILKDDIKIGWISSGTYSPLIKNGIGLGFVQTKYAVFDAPVLVNIRGRKVKAKLSNWPFYDTLKYGRLRASK</sequence>
<dbReference type="InterPro" id="IPR029043">
    <property type="entry name" value="GcvT/YgfZ_C"/>
</dbReference>
<dbReference type="Pfam" id="PF01571">
    <property type="entry name" value="GCV_T"/>
    <property type="match status" value="1"/>
</dbReference>
<dbReference type="GO" id="GO:0032259">
    <property type="term" value="P:methylation"/>
    <property type="evidence" value="ECO:0007669"/>
    <property type="project" value="UniProtKB-KW"/>
</dbReference>
<evidence type="ECO:0000259" key="8">
    <source>
        <dbReference type="Pfam" id="PF08669"/>
    </source>
</evidence>
<comment type="function">
    <text evidence="5">The glycine cleavage system catalyzes the degradation of glycine.</text>
</comment>
<dbReference type="Proteomes" id="UP000272051">
    <property type="component" value="Unassembled WGS sequence"/>
</dbReference>
<dbReference type="PANTHER" id="PTHR43757:SF2">
    <property type="entry name" value="AMINOMETHYLTRANSFERASE, MITOCHONDRIAL"/>
    <property type="match status" value="1"/>
</dbReference>
<dbReference type="AlphaFoldDB" id="A0A497ETC1"/>
<proteinExistence type="inferred from homology"/>
<evidence type="ECO:0000313" key="9">
    <source>
        <dbReference type="EMBL" id="RLE50613.1"/>
    </source>
</evidence>
<comment type="catalytic activity">
    <reaction evidence="4 5">
        <text>N(6)-[(R)-S(8)-aminomethyldihydrolipoyl]-L-lysyl-[protein] + (6S)-5,6,7,8-tetrahydrofolate = N(6)-[(R)-dihydrolipoyl]-L-lysyl-[protein] + (6R)-5,10-methylene-5,6,7,8-tetrahydrofolate + NH4(+)</text>
        <dbReference type="Rhea" id="RHEA:16945"/>
        <dbReference type="Rhea" id="RHEA-COMP:10475"/>
        <dbReference type="Rhea" id="RHEA-COMP:10492"/>
        <dbReference type="ChEBI" id="CHEBI:15636"/>
        <dbReference type="ChEBI" id="CHEBI:28938"/>
        <dbReference type="ChEBI" id="CHEBI:57453"/>
        <dbReference type="ChEBI" id="CHEBI:83100"/>
        <dbReference type="ChEBI" id="CHEBI:83143"/>
        <dbReference type="EC" id="2.1.2.10"/>
    </reaction>
</comment>
<feature type="domain" description="GCVT N-terminal" evidence="7">
    <location>
        <begin position="12"/>
        <end position="273"/>
    </location>
</feature>
<comment type="similarity">
    <text evidence="1 5">Belongs to the GcvT family.</text>
</comment>
<feature type="domain" description="Aminomethyltransferase C-terminal" evidence="8">
    <location>
        <begin position="293"/>
        <end position="370"/>
    </location>
</feature>
<evidence type="ECO:0000313" key="10">
    <source>
        <dbReference type="Proteomes" id="UP000272051"/>
    </source>
</evidence>
<keyword evidence="3 5" id="KW-0808">Transferase</keyword>
<dbReference type="GO" id="GO:0008483">
    <property type="term" value="F:transaminase activity"/>
    <property type="evidence" value="ECO:0007669"/>
    <property type="project" value="UniProtKB-KW"/>
</dbReference>
<dbReference type="Gene3D" id="3.30.1360.120">
    <property type="entry name" value="Probable tRNA modification gtpase trme, domain 1"/>
    <property type="match status" value="1"/>
</dbReference>
<protein>
    <recommendedName>
        <fullName evidence="5">Probable aminomethyltransferase</fullName>
        <ecNumber evidence="5">2.1.2.10</ecNumber>
    </recommendedName>
    <alternativeName>
        <fullName evidence="5">Glycine cleavage system T protein</fullName>
    </alternativeName>
</protein>
<keyword evidence="2 5" id="KW-0032">Aminotransferase</keyword>
<evidence type="ECO:0000256" key="3">
    <source>
        <dbReference type="ARBA" id="ARBA00022679"/>
    </source>
</evidence>
<evidence type="ECO:0000259" key="7">
    <source>
        <dbReference type="Pfam" id="PF01571"/>
    </source>
</evidence>
<dbReference type="Gene3D" id="4.10.1250.10">
    <property type="entry name" value="Aminomethyltransferase fragment"/>
    <property type="match status" value="1"/>
</dbReference>
<dbReference type="Gene3D" id="3.30.70.1400">
    <property type="entry name" value="Aminomethyltransferase beta-barrel domains"/>
    <property type="match status" value="1"/>
</dbReference>
<dbReference type="Gene3D" id="2.40.30.110">
    <property type="entry name" value="Aminomethyltransferase beta-barrel domains"/>
    <property type="match status" value="1"/>
</dbReference>
<dbReference type="GO" id="GO:0019464">
    <property type="term" value="P:glycine decarboxylation via glycine cleavage system"/>
    <property type="evidence" value="ECO:0007669"/>
    <property type="project" value="UniProtKB-UniRule"/>
</dbReference>
<reference evidence="9 10" key="1">
    <citation type="submission" date="2018-06" db="EMBL/GenBank/DDBJ databases">
        <title>Extensive metabolic versatility and redundancy in microbially diverse, dynamic hydrothermal sediments.</title>
        <authorList>
            <person name="Dombrowski N."/>
            <person name="Teske A."/>
            <person name="Baker B.J."/>
        </authorList>
    </citation>
    <scope>NUCLEOTIDE SEQUENCE [LARGE SCALE GENOMIC DNA]</scope>
    <source>
        <strain evidence="9">B34_G17</strain>
    </source>
</reference>
<dbReference type="EMBL" id="QMQX01000165">
    <property type="protein sequence ID" value="RLE50613.1"/>
    <property type="molecule type" value="Genomic_DNA"/>
</dbReference>
<name>A0A497ETC1_9CREN</name>
<dbReference type="FunFam" id="3.30.70.1400:FF:000001">
    <property type="entry name" value="Aminomethyltransferase"/>
    <property type="match status" value="1"/>
</dbReference>
<dbReference type="InterPro" id="IPR027266">
    <property type="entry name" value="TrmE/GcvT-like"/>
</dbReference>
<dbReference type="GO" id="GO:0005960">
    <property type="term" value="C:glycine cleavage complex"/>
    <property type="evidence" value="ECO:0007669"/>
    <property type="project" value="InterPro"/>
</dbReference>
<dbReference type="Pfam" id="PF08669">
    <property type="entry name" value="GCV_T_C"/>
    <property type="match status" value="1"/>
</dbReference>
<dbReference type="HAMAP" id="MF_00259">
    <property type="entry name" value="GcvT"/>
    <property type="match status" value="1"/>
</dbReference>
<dbReference type="InterPro" id="IPR006222">
    <property type="entry name" value="GCVT_N"/>
</dbReference>
<dbReference type="InterPro" id="IPR013977">
    <property type="entry name" value="GcvT_C"/>
</dbReference>
<dbReference type="NCBIfam" id="TIGR00528">
    <property type="entry name" value="gcvT"/>
    <property type="match status" value="1"/>
</dbReference>